<accession>A0A6P3Z950</accession>
<dbReference type="RefSeq" id="XP_015873962.1">
    <property type="nucleotide sequence ID" value="XM_016018476.2"/>
</dbReference>
<proteinExistence type="predicted"/>
<keyword evidence="1" id="KW-1185">Reference proteome</keyword>
<gene>
    <name evidence="2" type="primary">LOC107410976</name>
</gene>
<reference evidence="2" key="1">
    <citation type="submission" date="2025-08" db="UniProtKB">
        <authorList>
            <consortium name="RefSeq"/>
        </authorList>
    </citation>
    <scope>IDENTIFICATION</scope>
    <source>
        <tissue evidence="2">Seedling</tissue>
    </source>
</reference>
<organism evidence="1 2">
    <name type="scientific">Ziziphus jujuba</name>
    <name type="common">Chinese jujube</name>
    <name type="synonym">Ziziphus sativa</name>
    <dbReference type="NCBI Taxonomy" id="326968"/>
    <lineage>
        <taxon>Eukaryota</taxon>
        <taxon>Viridiplantae</taxon>
        <taxon>Streptophyta</taxon>
        <taxon>Embryophyta</taxon>
        <taxon>Tracheophyta</taxon>
        <taxon>Spermatophyta</taxon>
        <taxon>Magnoliopsida</taxon>
        <taxon>eudicotyledons</taxon>
        <taxon>Gunneridae</taxon>
        <taxon>Pentapetalae</taxon>
        <taxon>rosids</taxon>
        <taxon>fabids</taxon>
        <taxon>Rosales</taxon>
        <taxon>Rhamnaceae</taxon>
        <taxon>Paliureae</taxon>
        <taxon>Ziziphus</taxon>
    </lineage>
</organism>
<evidence type="ECO:0000313" key="1">
    <source>
        <dbReference type="Proteomes" id="UP001652623"/>
    </source>
</evidence>
<name>A0A6P3Z950_ZIZJJ</name>
<dbReference type="InParanoid" id="A0A6P3Z950"/>
<dbReference type="Proteomes" id="UP001652623">
    <property type="component" value="Chromosome 10"/>
</dbReference>
<dbReference type="GeneID" id="107410976"/>
<evidence type="ECO:0000313" key="2">
    <source>
        <dbReference type="RefSeq" id="XP_015873962.1"/>
    </source>
</evidence>
<sequence length="162" mass="18594">MDALIKCFWWGAKASRSHYLAFKSWGSLCQPKKAGGLGFRKFKDINIALLTKLGWKLAKGEESLWTRLLKAKYLKNKTFFGCKFKAGNFYVWKSILCSKDLIQRGSCYKVGNDWSIDPRQDPWVMEVEGKVPKIKEGVDDSQVRHVANLLNPDTCIWDEAKL</sequence>
<dbReference type="KEGG" id="zju:107410976"/>
<protein>
    <submittedName>
        <fullName evidence="2">Uncharacterized mitochondrial protein AtMg00310-like</fullName>
    </submittedName>
</protein>
<dbReference type="AlphaFoldDB" id="A0A6P3Z950"/>